<evidence type="ECO:0000313" key="2">
    <source>
        <dbReference type="EMBL" id="KCW66778.1"/>
    </source>
</evidence>
<feature type="region of interest" description="Disordered" evidence="1">
    <location>
        <begin position="45"/>
        <end position="73"/>
    </location>
</feature>
<proteinExistence type="predicted"/>
<accession>A0A059BKZ8</accession>
<dbReference type="Gramene" id="KCW66778">
    <property type="protein sequence ID" value="KCW66778"/>
    <property type="gene ID" value="EUGRSUZ_F00541"/>
</dbReference>
<dbReference type="AlphaFoldDB" id="A0A059BKZ8"/>
<sequence length="73" mass="8612">MMNMETKKLHLSSNLQPILWLRFFLIQSQLPELFDQFLDLETRYEQRNSRGPSPLQSHRSLSNSVTNGLHQVN</sequence>
<feature type="compositionally biased region" description="Polar residues" evidence="1">
    <location>
        <begin position="49"/>
        <end position="73"/>
    </location>
</feature>
<organism evidence="2">
    <name type="scientific">Eucalyptus grandis</name>
    <name type="common">Flooded gum</name>
    <dbReference type="NCBI Taxonomy" id="71139"/>
    <lineage>
        <taxon>Eukaryota</taxon>
        <taxon>Viridiplantae</taxon>
        <taxon>Streptophyta</taxon>
        <taxon>Embryophyta</taxon>
        <taxon>Tracheophyta</taxon>
        <taxon>Spermatophyta</taxon>
        <taxon>Magnoliopsida</taxon>
        <taxon>eudicotyledons</taxon>
        <taxon>Gunneridae</taxon>
        <taxon>Pentapetalae</taxon>
        <taxon>rosids</taxon>
        <taxon>malvids</taxon>
        <taxon>Myrtales</taxon>
        <taxon>Myrtaceae</taxon>
        <taxon>Myrtoideae</taxon>
        <taxon>Eucalypteae</taxon>
        <taxon>Eucalyptus</taxon>
    </lineage>
</organism>
<evidence type="ECO:0000256" key="1">
    <source>
        <dbReference type="SAM" id="MobiDB-lite"/>
    </source>
</evidence>
<name>A0A059BKZ8_EUCGR</name>
<dbReference type="InParanoid" id="A0A059BKZ8"/>
<reference evidence="2" key="1">
    <citation type="submission" date="2013-07" db="EMBL/GenBank/DDBJ databases">
        <title>The genome of Eucalyptus grandis.</title>
        <authorList>
            <person name="Schmutz J."/>
            <person name="Hayes R."/>
            <person name="Myburg A."/>
            <person name="Tuskan G."/>
            <person name="Grattapaglia D."/>
            <person name="Rokhsar D.S."/>
        </authorList>
    </citation>
    <scope>NUCLEOTIDE SEQUENCE</scope>
    <source>
        <tissue evidence="2">Leaf extractions</tissue>
    </source>
</reference>
<dbReference type="EMBL" id="KK198758">
    <property type="protein sequence ID" value="KCW66778.1"/>
    <property type="molecule type" value="Genomic_DNA"/>
</dbReference>
<gene>
    <name evidence="2" type="ORF">EUGRSUZ_F00541</name>
</gene>
<protein>
    <submittedName>
        <fullName evidence="2">Uncharacterized protein</fullName>
    </submittedName>
</protein>